<name>A0A9N9DLQ3_FUNMO</name>
<dbReference type="Pfam" id="PF05786">
    <property type="entry name" value="Cnd2"/>
    <property type="match status" value="1"/>
</dbReference>
<keyword evidence="5" id="KW-0158">Chromosome</keyword>
<gene>
    <name evidence="12" type="ORF">FMOSSE_LOCUS11205</name>
</gene>
<accession>A0A9N9DLQ3</accession>
<dbReference type="GO" id="GO:0005737">
    <property type="term" value="C:cytoplasm"/>
    <property type="evidence" value="ECO:0007669"/>
    <property type="project" value="UniProtKB-SubCell"/>
</dbReference>
<proteinExistence type="inferred from homology"/>
<evidence type="ECO:0000256" key="11">
    <source>
        <dbReference type="SAM" id="MobiDB-lite"/>
    </source>
</evidence>
<evidence type="ECO:0000256" key="10">
    <source>
        <dbReference type="ARBA" id="ARBA00023306"/>
    </source>
</evidence>
<evidence type="ECO:0000256" key="2">
    <source>
        <dbReference type="ARBA" id="ARBA00004496"/>
    </source>
</evidence>
<sequence length="293" mass="33724">VDRNDHDEGLNRDHDDECVGNNYDVSGVDEDDINPHTRLTEKDFVMAMVNNKNELFSYLILRFYVTGQALNIGRSTEIGETRDRKKKEPDSINFIESEDIDERIIFASGRIPHGHLLPDDMHFSSKQFLQLFLKPQFMLNSKRQYEAQPEPESDDAALPDMTIYTAGDSFYDDYGEEDELEGEFGDNLVTQTKRNRPEFIKYAKTAKRIDVKKLKENMWKTLADNTTFSGVICDLKKICPQRKMKDISVPLCFVSLLHLANEKGLEITNNDQLTELHIVKLFTCLKFGISLVV</sequence>
<evidence type="ECO:0000313" key="12">
    <source>
        <dbReference type="EMBL" id="CAG8645425.1"/>
    </source>
</evidence>
<dbReference type="InterPro" id="IPR022816">
    <property type="entry name" value="Condensin_barren_su2"/>
</dbReference>
<evidence type="ECO:0000256" key="9">
    <source>
        <dbReference type="ARBA" id="ARBA00023067"/>
    </source>
</evidence>
<evidence type="ECO:0000256" key="6">
    <source>
        <dbReference type="ARBA" id="ARBA00022490"/>
    </source>
</evidence>
<dbReference type="GO" id="GO:0003682">
    <property type="term" value="F:chromatin binding"/>
    <property type="evidence" value="ECO:0007669"/>
    <property type="project" value="TreeGrafter"/>
</dbReference>
<keyword evidence="6" id="KW-0963">Cytoplasm</keyword>
<comment type="subcellular location">
    <subcellularLocation>
        <location evidence="1">Chromosome</location>
    </subcellularLocation>
    <subcellularLocation>
        <location evidence="2">Cytoplasm</location>
    </subcellularLocation>
</comment>
<keyword evidence="13" id="KW-1185">Reference proteome</keyword>
<dbReference type="GO" id="GO:0051301">
    <property type="term" value="P:cell division"/>
    <property type="evidence" value="ECO:0007669"/>
    <property type="project" value="UniProtKB-KW"/>
</dbReference>
<dbReference type="Proteomes" id="UP000789375">
    <property type="component" value="Unassembled WGS sequence"/>
</dbReference>
<keyword evidence="9" id="KW-0226">DNA condensation</keyword>
<evidence type="ECO:0000256" key="3">
    <source>
        <dbReference type="ARBA" id="ARBA00009471"/>
    </source>
</evidence>
<evidence type="ECO:0000256" key="4">
    <source>
        <dbReference type="ARBA" id="ARBA00016065"/>
    </source>
</evidence>
<dbReference type="PANTHER" id="PTHR13108">
    <property type="entry name" value="CONDENSIN COMPLEX SUBUNIT 2"/>
    <property type="match status" value="1"/>
</dbReference>
<dbReference type="PANTHER" id="PTHR13108:SF9">
    <property type="entry name" value="CONDENSIN COMPLEX SUBUNIT 2"/>
    <property type="match status" value="1"/>
</dbReference>
<evidence type="ECO:0000256" key="7">
    <source>
        <dbReference type="ARBA" id="ARBA00022618"/>
    </source>
</evidence>
<dbReference type="GO" id="GO:0007076">
    <property type="term" value="P:mitotic chromosome condensation"/>
    <property type="evidence" value="ECO:0007669"/>
    <property type="project" value="InterPro"/>
</dbReference>
<comment type="caution">
    <text evidence="12">The sequence shown here is derived from an EMBL/GenBank/DDBJ whole genome shotgun (WGS) entry which is preliminary data.</text>
</comment>
<dbReference type="GO" id="GO:0000796">
    <property type="term" value="C:condensin complex"/>
    <property type="evidence" value="ECO:0007669"/>
    <property type="project" value="InterPro"/>
</dbReference>
<dbReference type="AlphaFoldDB" id="A0A9N9DLQ3"/>
<keyword evidence="8" id="KW-0498">Mitosis</keyword>
<organism evidence="12 13">
    <name type="scientific">Funneliformis mosseae</name>
    <name type="common">Endomycorrhizal fungus</name>
    <name type="synonym">Glomus mosseae</name>
    <dbReference type="NCBI Taxonomy" id="27381"/>
    <lineage>
        <taxon>Eukaryota</taxon>
        <taxon>Fungi</taxon>
        <taxon>Fungi incertae sedis</taxon>
        <taxon>Mucoromycota</taxon>
        <taxon>Glomeromycotina</taxon>
        <taxon>Glomeromycetes</taxon>
        <taxon>Glomerales</taxon>
        <taxon>Glomeraceae</taxon>
        <taxon>Funneliformis</taxon>
    </lineage>
</organism>
<evidence type="ECO:0000256" key="1">
    <source>
        <dbReference type="ARBA" id="ARBA00004286"/>
    </source>
</evidence>
<evidence type="ECO:0000256" key="5">
    <source>
        <dbReference type="ARBA" id="ARBA00022454"/>
    </source>
</evidence>
<reference evidence="12" key="1">
    <citation type="submission" date="2021-06" db="EMBL/GenBank/DDBJ databases">
        <authorList>
            <person name="Kallberg Y."/>
            <person name="Tangrot J."/>
            <person name="Rosling A."/>
        </authorList>
    </citation>
    <scope>NUCLEOTIDE SEQUENCE</scope>
    <source>
        <strain evidence="12">87-6 pot B 2015</strain>
    </source>
</reference>
<keyword evidence="7" id="KW-0132">Cell division</keyword>
<keyword evidence="10" id="KW-0131">Cell cycle</keyword>
<feature type="region of interest" description="Disordered" evidence="11">
    <location>
        <begin position="1"/>
        <end position="29"/>
    </location>
</feature>
<protein>
    <recommendedName>
        <fullName evidence="4">Condensin complex subunit 2</fullName>
    </recommendedName>
</protein>
<comment type="similarity">
    <text evidence="3">Belongs to the CND2 (condensin subunit 2) family.</text>
</comment>
<evidence type="ECO:0000313" key="13">
    <source>
        <dbReference type="Proteomes" id="UP000789375"/>
    </source>
</evidence>
<evidence type="ECO:0000256" key="8">
    <source>
        <dbReference type="ARBA" id="ARBA00022776"/>
    </source>
</evidence>
<feature type="non-terminal residue" evidence="12">
    <location>
        <position position="1"/>
    </location>
</feature>
<dbReference type="EMBL" id="CAJVPP010004192">
    <property type="protein sequence ID" value="CAG8645425.1"/>
    <property type="molecule type" value="Genomic_DNA"/>
</dbReference>
<feature type="compositionally biased region" description="Basic and acidic residues" evidence="11">
    <location>
        <begin position="1"/>
        <end position="17"/>
    </location>
</feature>